<keyword evidence="1" id="KW-0812">Transmembrane</keyword>
<dbReference type="RefSeq" id="WP_254269698.1">
    <property type="nucleotide sequence ID" value="NZ_CP100400.1"/>
</dbReference>
<reference evidence="2 3" key="1">
    <citation type="journal article" date="2019" name="Int. J. Syst. Evol. Microbiol.">
        <title>The Global Catalogue of Microorganisms (GCM) 10K type strain sequencing project: providing services to taxonomists for standard genome sequencing and annotation.</title>
        <authorList>
            <consortium name="The Broad Institute Genomics Platform"/>
            <consortium name="The Broad Institute Genome Sequencing Center for Infectious Disease"/>
            <person name="Wu L."/>
            <person name="Ma J."/>
        </authorList>
    </citation>
    <scope>NUCLEOTIDE SEQUENCE [LARGE SCALE GENOMIC DNA]</scope>
    <source>
        <strain evidence="2 3">XZYJ18</strain>
    </source>
</reference>
<gene>
    <name evidence="2" type="ORF">ACFO9K_09845</name>
</gene>
<comment type="caution">
    <text evidence="2">The sequence shown here is derived from an EMBL/GenBank/DDBJ whole genome shotgun (WGS) entry which is preliminary data.</text>
</comment>
<dbReference type="Proteomes" id="UP001595945">
    <property type="component" value="Unassembled WGS sequence"/>
</dbReference>
<evidence type="ECO:0008006" key="4">
    <source>
        <dbReference type="Google" id="ProtNLM"/>
    </source>
</evidence>
<evidence type="ECO:0000313" key="3">
    <source>
        <dbReference type="Proteomes" id="UP001595945"/>
    </source>
</evidence>
<proteinExistence type="predicted"/>
<accession>A0ABD5Q1P2</accession>
<evidence type="ECO:0000256" key="1">
    <source>
        <dbReference type="SAM" id="Phobius"/>
    </source>
</evidence>
<protein>
    <recommendedName>
        <fullName evidence="4">DUF1616 domain-containing protein</fullName>
    </recommendedName>
</protein>
<dbReference type="GeneID" id="73044746"/>
<feature type="transmembrane region" description="Helical" evidence="1">
    <location>
        <begin position="65"/>
        <end position="83"/>
    </location>
</feature>
<dbReference type="EMBL" id="JBHSHT010000001">
    <property type="protein sequence ID" value="MFC4824568.1"/>
    <property type="molecule type" value="Genomic_DNA"/>
</dbReference>
<feature type="transmembrane region" description="Helical" evidence="1">
    <location>
        <begin position="9"/>
        <end position="28"/>
    </location>
</feature>
<evidence type="ECO:0000313" key="2">
    <source>
        <dbReference type="EMBL" id="MFC4824568.1"/>
    </source>
</evidence>
<keyword evidence="1" id="KW-1133">Transmembrane helix</keyword>
<feature type="transmembrane region" description="Helical" evidence="1">
    <location>
        <begin position="34"/>
        <end position="53"/>
    </location>
</feature>
<keyword evidence="1" id="KW-0472">Membrane</keyword>
<organism evidence="2 3">
    <name type="scientific">Halorussus aquaticus</name>
    <dbReference type="NCBI Taxonomy" id="2953748"/>
    <lineage>
        <taxon>Archaea</taxon>
        <taxon>Methanobacteriati</taxon>
        <taxon>Methanobacteriota</taxon>
        <taxon>Stenosarchaea group</taxon>
        <taxon>Halobacteria</taxon>
        <taxon>Halobacteriales</taxon>
        <taxon>Haladaptataceae</taxon>
        <taxon>Halorussus</taxon>
    </lineage>
</organism>
<sequence>MRLRTVERAAWTLGIGGFLSYLLGALLAPNPTRILPYVVGASFVGFPIADWYVRGQLGDFPSESAGRLTLFFLSIFVVSYLGFEAVEFVAAPDSAVETVGEAAALVVALSVGHRAANRGYDRVRAAFRSDSPRQ</sequence>
<keyword evidence="3" id="KW-1185">Reference proteome</keyword>
<dbReference type="AlphaFoldDB" id="A0ABD5Q1P2"/>
<name>A0ABD5Q1P2_9EURY</name>